<dbReference type="EMBL" id="CP002859">
    <property type="protein sequence ID" value="AEI46968.1"/>
    <property type="molecule type" value="Genomic_DNA"/>
</dbReference>
<dbReference type="AlphaFoldDB" id="A0A7U4E413"/>
<reference evidence="2" key="1">
    <citation type="submission" date="2011-06" db="EMBL/GenBank/DDBJ databases">
        <title>The complete genome of chromosome of Runella slithyformis DSM 19594.</title>
        <authorList>
            <consortium name="US DOE Joint Genome Institute (JGI-PGF)"/>
            <person name="Lucas S."/>
            <person name="Han J."/>
            <person name="Lapidus A."/>
            <person name="Bruce D."/>
            <person name="Goodwin L."/>
            <person name="Pitluck S."/>
            <person name="Peters L."/>
            <person name="Kyrpides N."/>
            <person name="Mavromatis K."/>
            <person name="Ivanova N."/>
            <person name="Ovchinnikova G."/>
            <person name="Zhang X."/>
            <person name="Misra M."/>
            <person name="Detter J.C."/>
            <person name="Tapia R."/>
            <person name="Han C."/>
            <person name="Land M."/>
            <person name="Hauser L."/>
            <person name="Markowitz V."/>
            <person name="Cheng J.-F."/>
            <person name="Hugenholtz P."/>
            <person name="Woyke T."/>
            <person name="Wu D."/>
            <person name="Tindall B."/>
            <person name="Faehrich R."/>
            <person name="Brambilla E."/>
            <person name="Klenk H.-P."/>
            <person name="Eisen J.A."/>
        </authorList>
    </citation>
    <scope>NUCLEOTIDE SEQUENCE [LARGE SCALE GENOMIC DNA]</scope>
    <source>
        <strain evidence="2">ATCC 29530 / DSM 19594 / LMG 11500 / NCIMB 11436 / LSU 4</strain>
    </source>
</reference>
<evidence type="ECO:0000313" key="1">
    <source>
        <dbReference type="EMBL" id="AEI46968.1"/>
    </source>
</evidence>
<dbReference type="Proteomes" id="UP000000493">
    <property type="component" value="Chromosome"/>
</dbReference>
<accession>A0A7U4E413</accession>
<reference evidence="1 2" key="2">
    <citation type="journal article" date="2012" name="Stand. Genomic Sci.">
        <title>Complete genome sequence of the aquatic bacterium Runella slithyformis type strain (LSU 4(T)).</title>
        <authorList>
            <person name="Copeland A."/>
            <person name="Zhang X."/>
            <person name="Misra M."/>
            <person name="Lapidus A."/>
            <person name="Nolan M."/>
            <person name="Lucas S."/>
            <person name="Deshpande S."/>
            <person name="Cheng J.F."/>
            <person name="Tapia R."/>
            <person name="Goodwin L.A."/>
            <person name="Pitluck S."/>
            <person name="Liolios K."/>
            <person name="Pagani I."/>
            <person name="Ivanova N."/>
            <person name="Mikhailova N."/>
            <person name="Pati A."/>
            <person name="Chen A."/>
            <person name="Palaniappan K."/>
            <person name="Land M."/>
            <person name="Hauser L."/>
            <person name="Pan C."/>
            <person name="Jeffries C.D."/>
            <person name="Detter J.C."/>
            <person name="Brambilla E.M."/>
            <person name="Rohde M."/>
            <person name="Djao O.D."/>
            <person name="Goker M."/>
            <person name="Sikorski J."/>
            <person name="Tindall B.J."/>
            <person name="Woyke T."/>
            <person name="Bristow J."/>
            <person name="Eisen J.A."/>
            <person name="Markowitz V."/>
            <person name="Hugenholtz P."/>
            <person name="Kyrpides N.C."/>
            <person name="Klenk H.P."/>
            <person name="Mavromatis K."/>
        </authorList>
    </citation>
    <scope>NUCLEOTIDE SEQUENCE [LARGE SCALE GENOMIC DNA]</scope>
    <source>
        <strain evidence="2">ATCC 29530 / DSM 19594 / LMG 11500 / NCIMB 11436 / LSU 4</strain>
    </source>
</reference>
<dbReference type="KEGG" id="rsi:Runsl_0524"/>
<gene>
    <name evidence="1" type="ordered locus">Runsl_0524</name>
</gene>
<dbReference type="RefSeq" id="WP_013926292.1">
    <property type="nucleotide sequence ID" value="NC_015703.1"/>
</dbReference>
<sequence length="79" mass="9459">MIKQRPIDEIIEFIISSPNPEKVLAYRPSQALQERIEDLIYKKKTSFLSNEENIELERYLLIEHIMIMAKKRARKELSQ</sequence>
<organism evidence="1 2">
    <name type="scientific">Runella slithyformis (strain ATCC 29530 / DSM 19594 / LMG 11500 / NCIMB 11436 / LSU 4)</name>
    <dbReference type="NCBI Taxonomy" id="761193"/>
    <lineage>
        <taxon>Bacteria</taxon>
        <taxon>Pseudomonadati</taxon>
        <taxon>Bacteroidota</taxon>
        <taxon>Cytophagia</taxon>
        <taxon>Cytophagales</taxon>
        <taxon>Spirosomataceae</taxon>
        <taxon>Runella</taxon>
    </lineage>
</organism>
<proteinExistence type="predicted"/>
<evidence type="ECO:0000313" key="2">
    <source>
        <dbReference type="Proteomes" id="UP000000493"/>
    </source>
</evidence>
<keyword evidence="2" id="KW-1185">Reference proteome</keyword>
<protein>
    <submittedName>
        <fullName evidence="1">Uncharacterized protein</fullName>
    </submittedName>
</protein>
<name>A0A7U4E413_RUNSL</name>